<proteinExistence type="predicted"/>
<name>A0A4Y2JUB1_ARAVE</name>
<reference evidence="1 2" key="1">
    <citation type="journal article" date="2019" name="Sci. Rep.">
        <title>Orb-weaving spider Araneus ventricosus genome elucidates the spidroin gene catalogue.</title>
        <authorList>
            <person name="Kono N."/>
            <person name="Nakamura H."/>
            <person name="Ohtoshi R."/>
            <person name="Moran D.A.P."/>
            <person name="Shinohara A."/>
            <person name="Yoshida Y."/>
            <person name="Fujiwara M."/>
            <person name="Mori M."/>
            <person name="Tomita M."/>
            <person name="Arakawa K."/>
        </authorList>
    </citation>
    <scope>NUCLEOTIDE SEQUENCE [LARGE SCALE GENOMIC DNA]</scope>
</reference>
<dbReference type="Proteomes" id="UP000499080">
    <property type="component" value="Unassembled WGS sequence"/>
</dbReference>
<dbReference type="EMBL" id="BGPR01003849">
    <property type="protein sequence ID" value="GBM93118.1"/>
    <property type="molecule type" value="Genomic_DNA"/>
</dbReference>
<evidence type="ECO:0000313" key="1">
    <source>
        <dbReference type="EMBL" id="GBM93118.1"/>
    </source>
</evidence>
<dbReference type="AlphaFoldDB" id="A0A4Y2JUB1"/>
<accession>A0A4Y2JUB1</accession>
<comment type="caution">
    <text evidence="1">The sequence shown here is derived from an EMBL/GenBank/DDBJ whole genome shotgun (WGS) entry which is preliminary data.</text>
</comment>
<sequence length="113" mass="12987">MLKPNENWRKMDGCLGFRIVCLNEMIGFPFETTVRVKESTKLLPVIADPKTRLVYSKFPCLGGRRWSFFETPAAWVARAQSFCLDCDPKDEAIRTEIPAGRGWEFPFETPLRG</sequence>
<organism evidence="1 2">
    <name type="scientific">Araneus ventricosus</name>
    <name type="common">Orbweaver spider</name>
    <name type="synonym">Epeira ventricosa</name>
    <dbReference type="NCBI Taxonomy" id="182803"/>
    <lineage>
        <taxon>Eukaryota</taxon>
        <taxon>Metazoa</taxon>
        <taxon>Ecdysozoa</taxon>
        <taxon>Arthropoda</taxon>
        <taxon>Chelicerata</taxon>
        <taxon>Arachnida</taxon>
        <taxon>Araneae</taxon>
        <taxon>Araneomorphae</taxon>
        <taxon>Entelegynae</taxon>
        <taxon>Araneoidea</taxon>
        <taxon>Araneidae</taxon>
        <taxon>Araneus</taxon>
    </lineage>
</organism>
<protein>
    <submittedName>
        <fullName evidence="1">Uncharacterized protein</fullName>
    </submittedName>
</protein>
<keyword evidence="2" id="KW-1185">Reference proteome</keyword>
<gene>
    <name evidence="1" type="ORF">AVEN_32042_1</name>
</gene>
<evidence type="ECO:0000313" key="2">
    <source>
        <dbReference type="Proteomes" id="UP000499080"/>
    </source>
</evidence>